<feature type="transmembrane region" description="Helical" evidence="7">
    <location>
        <begin position="21"/>
        <end position="42"/>
    </location>
</feature>
<feature type="transmembrane region" description="Helical" evidence="7">
    <location>
        <begin position="102"/>
        <end position="125"/>
    </location>
</feature>
<dbReference type="EMBL" id="BAAAQM010000084">
    <property type="protein sequence ID" value="GAA2004960.1"/>
    <property type="molecule type" value="Genomic_DNA"/>
</dbReference>
<evidence type="ECO:0000256" key="5">
    <source>
        <dbReference type="ARBA" id="ARBA00023136"/>
    </source>
</evidence>
<feature type="transmembrane region" description="Helical" evidence="7">
    <location>
        <begin position="350"/>
        <end position="375"/>
    </location>
</feature>
<name>A0ABP5EQN8_9ACTN</name>
<dbReference type="InterPro" id="IPR050833">
    <property type="entry name" value="Poly_Biosynth_Transport"/>
</dbReference>
<feature type="transmembrane region" description="Helical" evidence="7">
    <location>
        <begin position="418"/>
        <end position="438"/>
    </location>
</feature>
<feature type="region of interest" description="Disordered" evidence="6">
    <location>
        <begin position="470"/>
        <end position="500"/>
    </location>
</feature>
<evidence type="ECO:0000256" key="2">
    <source>
        <dbReference type="ARBA" id="ARBA00022475"/>
    </source>
</evidence>
<comment type="caution">
    <text evidence="8">The sequence shown here is derived from an EMBL/GenBank/DDBJ whole genome shotgun (WGS) entry which is preliminary data.</text>
</comment>
<organism evidence="8 9">
    <name type="scientific">Catenulispora subtropica</name>
    <dbReference type="NCBI Taxonomy" id="450798"/>
    <lineage>
        <taxon>Bacteria</taxon>
        <taxon>Bacillati</taxon>
        <taxon>Actinomycetota</taxon>
        <taxon>Actinomycetes</taxon>
        <taxon>Catenulisporales</taxon>
        <taxon>Catenulisporaceae</taxon>
        <taxon>Catenulispora</taxon>
    </lineage>
</organism>
<keyword evidence="2" id="KW-1003">Cell membrane</keyword>
<evidence type="ECO:0000256" key="6">
    <source>
        <dbReference type="SAM" id="MobiDB-lite"/>
    </source>
</evidence>
<feature type="transmembrane region" description="Helical" evidence="7">
    <location>
        <begin position="444"/>
        <end position="465"/>
    </location>
</feature>
<feature type="transmembrane region" description="Helical" evidence="7">
    <location>
        <begin position="187"/>
        <end position="207"/>
    </location>
</feature>
<evidence type="ECO:0000256" key="7">
    <source>
        <dbReference type="SAM" id="Phobius"/>
    </source>
</evidence>
<keyword evidence="9" id="KW-1185">Reference proteome</keyword>
<proteinExistence type="predicted"/>
<feature type="transmembrane region" description="Helical" evidence="7">
    <location>
        <begin position="160"/>
        <end position="181"/>
    </location>
</feature>
<gene>
    <name evidence="8" type="ORF">GCM10009838_83970</name>
</gene>
<reference evidence="9" key="1">
    <citation type="journal article" date="2019" name="Int. J. Syst. Evol. Microbiol.">
        <title>The Global Catalogue of Microorganisms (GCM) 10K type strain sequencing project: providing services to taxonomists for standard genome sequencing and annotation.</title>
        <authorList>
            <consortium name="The Broad Institute Genomics Platform"/>
            <consortium name="The Broad Institute Genome Sequencing Center for Infectious Disease"/>
            <person name="Wu L."/>
            <person name="Ma J."/>
        </authorList>
    </citation>
    <scope>NUCLEOTIDE SEQUENCE [LARGE SCALE GENOMIC DNA]</scope>
    <source>
        <strain evidence="9">JCM 16013</strain>
    </source>
</reference>
<evidence type="ECO:0000256" key="3">
    <source>
        <dbReference type="ARBA" id="ARBA00022692"/>
    </source>
</evidence>
<evidence type="ECO:0000256" key="4">
    <source>
        <dbReference type="ARBA" id="ARBA00022989"/>
    </source>
</evidence>
<protein>
    <recommendedName>
        <fullName evidence="10">Polysaccharide biosynthesis protein</fullName>
    </recommendedName>
</protein>
<dbReference type="PANTHER" id="PTHR30250">
    <property type="entry name" value="PST FAMILY PREDICTED COLANIC ACID TRANSPORTER"/>
    <property type="match status" value="1"/>
</dbReference>
<feature type="compositionally biased region" description="Low complexity" evidence="6">
    <location>
        <begin position="230"/>
        <end position="244"/>
    </location>
</feature>
<dbReference type="Proteomes" id="UP001499854">
    <property type="component" value="Unassembled WGS sequence"/>
</dbReference>
<dbReference type="RefSeq" id="WP_344662818.1">
    <property type="nucleotide sequence ID" value="NZ_BAAAQM010000084.1"/>
</dbReference>
<feature type="transmembrane region" description="Helical" evidence="7">
    <location>
        <begin position="131"/>
        <end position="148"/>
    </location>
</feature>
<feature type="transmembrane region" description="Helical" evidence="7">
    <location>
        <begin position="54"/>
        <end position="73"/>
    </location>
</feature>
<keyword evidence="3 7" id="KW-0812">Transmembrane</keyword>
<evidence type="ECO:0000313" key="9">
    <source>
        <dbReference type="Proteomes" id="UP001499854"/>
    </source>
</evidence>
<dbReference type="PANTHER" id="PTHR30250:SF11">
    <property type="entry name" value="O-ANTIGEN TRANSPORTER-RELATED"/>
    <property type="match status" value="1"/>
</dbReference>
<keyword evidence="5 7" id="KW-0472">Membrane</keyword>
<evidence type="ECO:0000313" key="8">
    <source>
        <dbReference type="EMBL" id="GAA2004960.1"/>
    </source>
</evidence>
<sequence length="500" mass="51051">MSPHSAERPRDVRSVLSRLTAPGPLLAVGLGVTTVAASLWIAMANRALGTHVGALFSFYFLVGTIGTGALAGLEQEMTRTVARTHAAGRPVGVAVRGQLRQAAGLATVTVLILAAASPLLVAHFLGRSWPLALALLAALGATWASFLVRGVLAGCQDFRYYSGTLVVQGVAAVVPAVLLTLAGSDHMLGYAFAFGLAPLVAALSGLASPALRHSWRATGAGRPAEPTEPTEPSDSSDSGDSTETTDSHDSSEQAGPSVEEPGGSAREKLILLTLATLVSQIVINAVPLIIGPRLAGGDDLSRELGKALSSSMGLSRLALLCLFPLQAPLLPLLAAAAVRGDFREVRRKTGFLVGACLGLGVLGVAGVAAVGPWVLRTYFDAPAPLSRTFLAALALSTAFLMTGFVLQSAQVALNRHRLVFVSWVAGLAAMAVVFALPLGPLDAAGWAGIAGPLVVTVIAAVDVTFATRTASSGSRNPDQAADLVADVPSPSAPVAEGVRS</sequence>
<keyword evidence="4 7" id="KW-1133">Transmembrane helix</keyword>
<feature type="transmembrane region" description="Helical" evidence="7">
    <location>
        <begin position="269"/>
        <end position="290"/>
    </location>
</feature>
<feature type="transmembrane region" description="Helical" evidence="7">
    <location>
        <begin position="387"/>
        <end position="406"/>
    </location>
</feature>
<evidence type="ECO:0000256" key="1">
    <source>
        <dbReference type="ARBA" id="ARBA00004651"/>
    </source>
</evidence>
<comment type="subcellular location">
    <subcellularLocation>
        <location evidence="1">Cell membrane</location>
        <topology evidence="1">Multi-pass membrane protein</topology>
    </subcellularLocation>
</comment>
<feature type="region of interest" description="Disordered" evidence="6">
    <location>
        <begin position="218"/>
        <end position="262"/>
    </location>
</feature>
<feature type="transmembrane region" description="Helical" evidence="7">
    <location>
        <begin position="317"/>
        <end position="338"/>
    </location>
</feature>
<accession>A0ABP5EQN8</accession>
<evidence type="ECO:0008006" key="10">
    <source>
        <dbReference type="Google" id="ProtNLM"/>
    </source>
</evidence>